<name>A0A0D9W619_9ORYZ</name>
<organism evidence="1 2">
    <name type="scientific">Leersia perrieri</name>
    <dbReference type="NCBI Taxonomy" id="77586"/>
    <lineage>
        <taxon>Eukaryota</taxon>
        <taxon>Viridiplantae</taxon>
        <taxon>Streptophyta</taxon>
        <taxon>Embryophyta</taxon>
        <taxon>Tracheophyta</taxon>
        <taxon>Spermatophyta</taxon>
        <taxon>Magnoliopsida</taxon>
        <taxon>Liliopsida</taxon>
        <taxon>Poales</taxon>
        <taxon>Poaceae</taxon>
        <taxon>BOP clade</taxon>
        <taxon>Oryzoideae</taxon>
        <taxon>Oryzeae</taxon>
        <taxon>Oryzinae</taxon>
        <taxon>Leersia</taxon>
    </lineage>
</organism>
<evidence type="ECO:0000313" key="1">
    <source>
        <dbReference type="EnsemblPlants" id="LPERR04G12280.1"/>
    </source>
</evidence>
<dbReference type="HOGENOM" id="CLU_092610_2_2_1"/>
<evidence type="ECO:0000313" key="2">
    <source>
        <dbReference type="Proteomes" id="UP000032180"/>
    </source>
</evidence>
<reference evidence="2" key="2">
    <citation type="submission" date="2013-12" db="EMBL/GenBank/DDBJ databases">
        <authorList>
            <person name="Yu Y."/>
            <person name="Lee S."/>
            <person name="de Baynast K."/>
            <person name="Wissotski M."/>
            <person name="Liu L."/>
            <person name="Talag J."/>
            <person name="Goicoechea J."/>
            <person name="Angelova A."/>
            <person name="Jetty R."/>
            <person name="Kudrna D."/>
            <person name="Golser W."/>
            <person name="Rivera L."/>
            <person name="Zhang J."/>
            <person name="Wing R."/>
        </authorList>
    </citation>
    <scope>NUCLEOTIDE SEQUENCE</scope>
</reference>
<protein>
    <recommendedName>
        <fullName evidence="3">HMA domain-containing protein</fullName>
    </recommendedName>
</protein>
<dbReference type="Gene3D" id="3.30.70.100">
    <property type="match status" value="1"/>
</dbReference>
<dbReference type="Gramene" id="LPERR04G12280.1">
    <property type="protein sequence ID" value="LPERR04G12280.1"/>
    <property type="gene ID" value="LPERR04G12280"/>
</dbReference>
<accession>A0A0D9W619</accession>
<keyword evidence="2" id="KW-1185">Reference proteome</keyword>
<dbReference type="InterPro" id="IPR042885">
    <property type="entry name" value="HIPP47/16"/>
</dbReference>
<proteinExistence type="predicted"/>
<dbReference type="AlphaFoldDB" id="A0A0D9W619"/>
<evidence type="ECO:0008006" key="3">
    <source>
        <dbReference type="Google" id="ProtNLM"/>
    </source>
</evidence>
<dbReference type="STRING" id="77586.A0A0D9W619"/>
<dbReference type="PANTHER" id="PTHR46932:SF20">
    <property type="entry name" value="HMA DOMAIN-CONTAINING PROTEIN"/>
    <property type="match status" value="1"/>
</dbReference>
<dbReference type="eggNOG" id="KOG0017">
    <property type="taxonomic scope" value="Eukaryota"/>
</dbReference>
<reference evidence="1 2" key="1">
    <citation type="submission" date="2012-08" db="EMBL/GenBank/DDBJ databases">
        <title>Oryza genome evolution.</title>
        <authorList>
            <person name="Wing R.A."/>
        </authorList>
    </citation>
    <scope>NUCLEOTIDE SEQUENCE</scope>
</reference>
<dbReference type="Proteomes" id="UP000032180">
    <property type="component" value="Chromosome 4"/>
</dbReference>
<dbReference type="PANTHER" id="PTHR46932">
    <property type="entry name" value="HEAVY METAL-ASSOCIATED ISOPRENYLATED PLANT PROTEIN 47"/>
    <property type="match status" value="1"/>
</dbReference>
<dbReference type="EnsemblPlants" id="LPERR04G12280.1">
    <property type="protein sequence ID" value="LPERR04G12280.1"/>
    <property type="gene ID" value="LPERR04G12280"/>
</dbReference>
<reference evidence="1" key="3">
    <citation type="submission" date="2015-04" db="UniProtKB">
        <authorList>
            <consortium name="EnsemblPlants"/>
        </authorList>
    </citation>
    <scope>IDENTIFICATION</scope>
</reference>
<sequence>MSKQKIVVKVCMPCESCRTKAREVAAKADGVISLAITGDDRDKLEVVGVGVDVTCLVIRLRKKVGPTVVVQVEEVKEKKPDEPKKPDPPKPCCCPPPPYYCPPPPMVVCEEPSPCSIM</sequence>